<dbReference type="EMBL" id="JBHLZY010000025">
    <property type="protein sequence ID" value="MFB9770081.1"/>
    <property type="molecule type" value="Genomic_DNA"/>
</dbReference>
<keyword evidence="2" id="KW-1185">Reference proteome</keyword>
<protein>
    <submittedName>
        <fullName evidence="1">Type I-E CRISPR-associated protein Cse1/CasA</fullName>
    </submittedName>
</protein>
<accession>A0ABV5WX51</accession>
<name>A0ABV5WX51_9LACO</name>
<dbReference type="InterPro" id="IPR013381">
    <property type="entry name" value="CRISPR-assoc_prot_Cse1"/>
</dbReference>
<organism evidence="1 2">
    <name type="scientific">Lactiplantibacillus modestisalitolerans</name>
    <dbReference type="NCBI Taxonomy" id="1457219"/>
    <lineage>
        <taxon>Bacteria</taxon>
        <taxon>Bacillati</taxon>
        <taxon>Bacillota</taxon>
        <taxon>Bacilli</taxon>
        <taxon>Lactobacillales</taxon>
        <taxon>Lactobacillaceae</taxon>
        <taxon>Lactiplantibacillus</taxon>
    </lineage>
</organism>
<dbReference type="Proteomes" id="UP001589691">
    <property type="component" value="Unassembled WGS sequence"/>
</dbReference>
<gene>
    <name evidence="1" type="ORF">ACFFLI_09430</name>
</gene>
<dbReference type="RefSeq" id="WP_170177364.1">
    <property type="nucleotide sequence ID" value="NZ_BJEA01000004.1"/>
</dbReference>
<sequence length="519" mass="58457">MKRSFNLVTEPWLEAFDVKTMKQETVSLEGLFANAARYRLAGDMATQDFAMLRLLLAILHTALDTHRMSYEDWRDIYEGKVFPEAVNDYLSANIDRFDFFGERPFYQVTAAEYDKLVPAKKRIESGSGKVAVRQIDRTISESGNSVDLFSPRSKEHKDELPLPSLIRWIITYQGYSGTTDKTKITMDEKFAANMGWLYQIKPTFIEGENLFETLMLNLVLGDAGEETPVWSYDTASAYIKQRRKREVPDNLAALYTTGTRILHIEWGNDGKPTIFSASIPMFGSLNALIEPMTFWRYSKRFNAMVPKIQTKETLNRPLILSLDEALIGKADTEVPSPGVIQNLQKIYELGVLKGKTVQLTTMALVSDGNVMSRRPVAEYRDDITLDPAVAFDEEGQKMVCEAAKVARYAVVKYRTFIANVAKVRNTNSQALAGEADKAGIVAKAVLSSWLAGVSPDDDYEADFNGLKKELTDSIKELAEEFCRHASARDITGREIDGKRVSIFTARRELYKDLAQTSAR</sequence>
<evidence type="ECO:0000313" key="1">
    <source>
        <dbReference type="EMBL" id="MFB9770081.1"/>
    </source>
</evidence>
<reference evidence="1 2" key="1">
    <citation type="submission" date="2024-09" db="EMBL/GenBank/DDBJ databases">
        <authorList>
            <person name="Sun Q."/>
            <person name="Mori K."/>
        </authorList>
    </citation>
    <scope>NUCLEOTIDE SEQUENCE [LARGE SCALE GENOMIC DNA]</scope>
    <source>
        <strain evidence="1 2">TBRC 4576</strain>
    </source>
</reference>
<dbReference type="Gene3D" id="1.10.132.100">
    <property type="match status" value="1"/>
</dbReference>
<comment type="caution">
    <text evidence="1">The sequence shown here is derived from an EMBL/GenBank/DDBJ whole genome shotgun (WGS) entry which is preliminary data.</text>
</comment>
<proteinExistence type="predicted"/>
<dbReference type="Pfam" id="PF09481">
    <property type="entry name" value="CRISPR_Cse1"/>
    <property type="match status" value="1"/>
</dbReference>
<evidence type="ECO:0000313" key="2">
    <source>
        <dbReference type="Proteomes" id="UP001589691"/>
    </source>
</evidence>